<evidence type="ECO:0000313" key="1">
    <source>
        <dbReference type="EnsemblPlants" id="cds.evm.model.09.450"/>
    </source>
</evidence>
<protein>
    <recommendedName>
        <fullName evidence="3">DUF4283 domain-containing protein</fullName>
    </recommendedName>
</protein>
<reference evidence="1" key="2">
    <citation type="submission" date="2021-03" db="UniProtKB">
        <authorList>
            <consortium name="EnsemblPlants"/>
        </authorList>
    </citation>
    <scope>IDENTIFICATION</scope>
</reference>
<evidence type="ECO:0008006" key="3">
    <source>
        <dbReference type="Google" id="ProtNLM"/>
    </source>
</evidence>
<accession>A0A803QGA1</accession>
<dbReference type="Proteomes" id="UP000596661">
    <property type="component" value="Chromosome 9"/>
</dbReference>
<dbReference type="PANTHER" id="PTHR31286:SF167">
    <property type="entry name" value="OS09G0268800 PROTEIN"/>
    <property type="match status" value="1"/>
</dbReference>
<dbReference type="AlphaFoldDB" id="A0A803QGA1"/>
<dbReference type="EMBL" id="UZAU01000723">
    <property type="status" value="NOT_ANNOTATED_CDS"/>
    <property type="molecule type" value="Genomic_DNA"/>
</dbReference>
<keyword evidence="2" id="KW-1185">Reference proteome</keyword>
<evidence type="ECO:0000313" key="2">
    <source>
        <dbReference type="Proteomes" id="UP000596661"/>
    </source>
</evidence>
<proteinExistence type="predicted"/>
<organism evidence="1 2">
    <name type="scientific">Cannabis sativa</name>
    <name type="common">Hemp</name>
    <name type="synonym">Marijuana</name>
    <dbReference type="NCBI Taxonomy" id="3483"/>
    <lineage>
        <taxon>Eukaryota</taxon>
        <taxon>Viridiplantae</taxon>
        <taxon>Streptophyta</taxon>
        <taxon>Embryophyta</taxon>
        <taxon>Tracheophyta</taxon>
        <taxon>Spermatophyta</taxon>
        <taxon>Magnoliopsida</taxon>
        <taxon>eudicotyledons</taxon>
        <taxon>Gunneridae</taxon>
        <taxon>Pentapetalae</taxon>
        <taxon>rosids</taxon>
        <taxon>fabids</taxon>
        <taxon>Rosales</taxon>
        <taxon>Cannabaceae</taxon>
        <taxon>Cannabis</taxon>
    </lineage>
</organism>
<sequence>MPQLISQLKNPRFLAIRRNFIFSEIPLTLGHLCNLIIEVKQSRGLIDFRCAIRKVSRFWTVPWREKNEKKYWEVELSSALERSRKSYGSPFLHHPFKHSIPNAILRWRRIIALILGRRRSRPPSARMAITPPTFRSLFNPGMFLVQFGCKGDRRRVMEGQPWHFDRSLMIFAIPDGFDTILSTQLRFIPLWVQVYYVPFGSRSYGLAQFVADTIGDLIEVHLASLYDVITPFLRVRVLLDTTKPLHRGMNVHFRKLSITKWLKLLYEGIQNYCYHCGKLDHTFNKCEKFLHHCDHHPFPPSLSYNDTLRAPAKSVYKKKSIFELSTSIPFEEQPSLSNTVHSSPQETMDHFIVPSIAQPTLTSVYSTAQTTTVAPSPTSFPPTTIIVTQQHPLHSTINCPLPSLPIMTSTVTPSTSKGTAPMYPEPPGICPSIFHHHTLTLLLLLQPQGSGPLLGIVVKWVLRFVAC</sequence>
<dbReference type="EnsemblPlants" id="evm.model.09.450">
    <property type="protein sequence ID" value="cds.evm.model.09.450"/>
    <property type="gene ID" value="evm.TU.09.450"/>
</dbReference>
<dbReference type="PANTHER" id="PTHR31286">
    <property type="entry name" value="GLYCINE-RICH CELL WALL STRUCTURAL PROTEIN 1.8-LIKE"/>
    <property type="match status" value="1"/>
</dbReference>
<reference evidence="1" key="1">
    <citation type="submission" date="2018-11" db="EMBL/GenBank/DDBJ databases">
        <authorList>
            <person name="Grassa J C."/>
        </authorList>
    </citation>
    <scope>NUCLEOTIDE SEQUENCE [LARGE SCALE GENOMIC DNA]</scope>
</reference>
<dbReference type="Gramene" id="evm.model.09.450">
    <property type="protein sequence ID" value="cds.evm.model.09.450"/>
    <property type="gene ID" value="evm.TU.09.450"/>
</dbReference>
<name>A0A803QGA1_CANSA</name>
<dbReference type="InterPro" id="IPR040256">
    <property type="entry name" value="At4g02000-like"/>
</dbReference>